<dbReference type="InterPro" id="IPR013320">
    <property type="entry name" value="ConA-like_dom_sf"/>
</dbReference>
<dbReference type="SUPFAM" id="SSF57180">
    <property type="entry name" value="Cellulose-binding domain"/>
    <property type="match status" value="1"/>
</dbReference>
<dbReference type="EMBL" id="LGSR01000020">
    <property type="protein sequence ID" value="KOS19511.1"/>
    <property type="molecule type" value="Genomic_DNA"/>
</dbReference>
<dbReference type="PROSITE" id="PS00562">
    <property type="entry name" value="CBM1_1"/>
    <property type="match status" value="1"/>
</dbReference>
<evidence type="ECO:0000259" key="14">
    <source>
        <dbReference type="PROSITE" id="PS51164"/>
    </source>
</evidence>
<evidence type="ECO:0000256" key="12">
    <source>
        <dbReference type="SAM" id="MobiDB-lite"/>
    </source>
</evidence>
<dbReference type="FunFam" id="2.70.100.10:FF:000001">
    <property type="entry name" value="Glucanase"/>
    <property type="match status" value="1"/>
</dbReference>
<dbReference type="InterPro" id="IPR000254">
    <property type="entry name" value="CBD"/>
</dbReference>
<keyword evidence="5 11" id="KW-0136">Cellulose degradation</keyword>
<dbReference type="SUPFAM" id="SSF49899">
    <property type="entry name" value="Concanavalin A-like lectins/glucanases"/>
    <property type="match status" value="1"/>
</dbReference>
<dbReference type="PROSITE" id="PS51164">
    <property type="entry name" value="CBM1_2"/>
    <property type="match status" value="1"/>
</dbReference>
<evidence type="ECO:0000256" key="11">
    <source>
        <dbReference type="RuleBase" id="RU361164"/>
    </source>
</evidence>
<dbReference type="GO" id="GO:0016162">
    <property type="term" value="F:cellulose 1,4-beta-cellobiosidase activity"/>
    <property type="evidence" value="ECO:0007669"/>
    <property type="project" value="UniProtKB-EC"/>
</dbReference>
<dbReference type="STRING" id="150374.A0A0M8N487"/>
<keyword evidence="6" id="KW-1015">Disulfide bond</keyword>
<evidence type="ECO:0000313" key="16">
    <source>
        <dbReference type="Proteomes" id="UP000053831"/>
    </source>
</evidence>
<dbReference type="Pfam" id="PF00734">
    <property type="entry name" value="CBM_1"/>
    <property type="match status" value="1"/>
</dbReference>
<dbReference type="GO" id="GO:0030248">
    <property type="term" value="F:cellulose binding"/>
    <property type="evidence" value="ECO:0007669"/>
    <property type="project" value="InterPro"/>
</dbReference>
<keyword evidence="8" id="KW-0119">Carbohydrate metabolism</keyword>
<dbReference type="OrthoDB" id="412382at2759"/>
<evidence type="ECO:0000256" key="6">
    <source>
        <dbReference type="ARBA" id="ARBA00023157"/>
    </source>
</evidence>
<evidence type="ECO:0000256" key="9">
    <source>
        <dbReference type="ARBA" id="ARBA00023295"/>
    </source>
</evidence>
<evidence type="ECO:0000256" key="7">
    <source>
        <dbReference type="ARBA" id="ARBA00023180"/>
    </source>
</evidence>
<dbReference type="Proteomes" id="UP000053831">
    <property type="component" value="Unassembled WGS sequence"/>
</dbReference>
<sequence length="542" mass="56990">MYDKLAALSALFAVARAQQACSLTAENHPKLTWSKCSAGGSCTTQNGEITVDANWRWTHSTSGANNCYTGNTWDAGLCPDDKTCAQNCCLDGADYANTYGVTSSGNALSLKFVTQSAQKNIGSRLYLMASETQYQEFQLANNEFTFDVDVSQLPCGLNGALYFVSMDADGGMSKYPGNKAGAKYGTGYCDSQCPRDLKFINGQGNVEGWQPSSNNPNTGVGNHGSCCPEMDIWEANSISNAVTPHPCESQSQTMCNGDNCGGTYSNDRYGGTCDPDGCDLNPYRLGNPTFFGPGSQFSVDTTKKFTVVTQFNSTGNSVTINRFYIQDGVKFETPNAKNLNGYSGNAIDSTYCAAEEAEFGGNSFSSKGGLPQMNKALLGNMVLVLSLWDDYASNMLWLDSTYPVNATGQPGAARGSCSTSSGVPASVEAQSPNSQVIYSNIRFGPIGSTTEQGASNPAPPASSSSHPAPPASTSHSSTPQPPASSTSKCTSPPSSTPTQPGSGNGATQVHYGQCGGIGWTGPTVCESPYTCQVGNPYYSQCL</sequence>
<dbReference type="PANTHER" id="PTHR33753:SF2">
    <property type="entry name" value="GLYCOSIDE HYDROLASE FAMILY 7 PROTEIN"/>
    <property type="match status" value="1"/>
</dbReference>
<keyword evidence="9 11" id="KW-0326">Glycosidase</keyword>
<evidence type="ECO:0000256" key="5">
    <source>
        <dbReference type="ARBA" id="ARBA00023001"/>
    </source>
</evidence>
<evidence type="ECO:0000256" key="1">
    <source>
        <dbReference type="ARBA" id="ARBA00001641"/>
    </source>
</evidence>
<evidence type="ECO:0000256" key="8">
    <source>
        <dbReference type="ARBA" id="ARBA00023277"/>
    </source>
</evidence>
<feature type="compositionally biased region" description="Polar residues" evidence="12">
    <location>
        <begin position="416"/>
        <end position="429"/>
    </location>
</feature>
<gene>
    <name evidence="15" type="ORF">ESCO_000002</name>
</gene>
<feature type="compositionally biased region" description="Low complexity" evidence="12">
    <location>
        <begin position="461"/>
        <end position="501"/>
    </location>
</feature>
<keyword evidence="3 13" id="KW-0732">Signal</keyword>
<evidence type="ECO:0000256" key="13">
    <source>
        <dbReference type="SAM" id="SignalP"/>
    </source>
</evidence>
<keyword evidence="4 11" id="KW-0378">Hydrolase</keyword>
<dbReference type="GO" id="GO:0005576">
    <property type="term" value="C:extracellular region"/>
    <property type="evidence" value="ECO:0007669"/>
    <property type="project" value="InterPro"/>
</dbReference>
<dbReference type="SMART" id="SM00236">
    <property type="entry name" value="fCBD"/>
    <property type="match status" value="1"/>
</dbReference>
<dbReference type="Pfam" id="PF00840">
    <property type="entry name" value="Glyco_hydro_7"/>
    <property type="match status" value="1"/>
</dbReference>
<dbReference type="AlphaFoldDB" id="A0A0M8N487"/>
<feature type="region of interest" description="Disordered" evidence="12">
    <location>
        <begin position="408"/>
        <end position="429"/>
    </location>
</feature>
<feature type="region of interest" description="Disordered" evidence="12">
    <location>
        <begin position="446"/>
        <end position="507"/>
    </location>
</feature>
<dbReference type="GO" id="GO:0030245">
    <property type="term" value="P:cellulose catabolic process"/>
    <property type="evidence" value="ECO:0007669"/>
    <property type="project" value="UniProtKB-KW"/>
</dbReference>
<comment type="catalytic activity">
    <reaction evidence="1">
        <text>Hydrolysis of (1-&gt;4)-beta-D-glucosidic linkages in cellulose and cellotetraose, releasing cellobiose from the non-reducing ends of the chains.</text>
        <dbReference type="EC" id="3.2.1.91"/>
    </reaction>
</comment>
<reference evidence="15 16" key="1">
    <citation type="submission" date="2015-07" db="EMBL/GenBank/DDBJ databases">
        <title>The genome of the fungus Escovopsis weberi, a specialized disease agent of ant agriculture.</title>
        <authorList>
            <person name="de Man T.J."/>
            <person name="Stajich J.E."/>
            <person name="Kubicek C.P."/>
            <person name="Chenthamara K."/>
            <person name="Atanasova L."/>
            <person name="Druzhinina I.S."/>
            <person name="Birnbaum S."/>
            <person name="Barribeau S.M."/>
            <person name="Teiling C."/>
            <person name="Suen G."/>
            <person name="Currie C."/>
            <person name="Gerardo N.M."/>
        </authorList>
    </citation>
    <scope>NUCLEOTIDE SEQUENCE [LARGE SCALE GENOMIC DNA]</scope>
</reference>
<evidence type="ECO:0000256" key="2">
    <source>
        <dbReference type="ARBA" id="ARBA00006044"/>
    </source>
</evidence>
<dbReference type="PRINTS" id="PR00734">
    <property type="entry name" value="GLHYDRLASE7"/>
</dbReference>
<dbReference type="InterPro" id="IPR001722">
    <property type="entry name" value="Glyco_hydro_7"/>
</dbReference>
<evidence type="ECO:0000256" key="10">
    <source>
        <dbReference type="ARBA" id="ARBA00023326"/>
    </source>
</evidence>
<evidence type="ECO:0000256" key="4">
    <source>
        <dbReference type="ARBA" id="ARBA00022801"/>
    </source>
</evidence>
<comment type="similarity">
    <text evidence="2 11">Belongs to the glycosyl hydrolase 7 (cellulase C) family.</text>
</comment>
<proteinExistence type="inferred from homology"/>
<keyword evidence="7" id="KW-0325">Glycoprotein</keyword>
<name>A0A0M8N487_ESCWE</name>
<dbReference type="EC" id="3.2.1.-" evidence="11"/>
<organism evidence="15 16">
    <name type="scientific">Escovopsis weberi</name>
    <dbReference type="NCBI Taxonomy" id="150374"/>
    <lineage>
        <taxon>Eukaryota</taxon>
        <taxon>Fungi</taxon>
        <taxon>Dikarya</taxon>
        <taxon>Ascomycota</taxon>
        <taxon>Pezizomycotina</taxon>
        <taxon>Sordariomycetes</taxon>
        <taxon>Hypocreomycetidae</taxon>
        <taxon>Hypocreales</taxon>
        <taxon>Hypocreaceae</taxon>
        <taxon>Escovopsis</taxon>
    </lineage>
</organism>
<keyword evidence="10 11" id="KW-0624">Polysaccharide degradation</keyword>
<dbReference type="SMR" id="A0A0M8N487"/>
<accession>A0A0M8N487</accession>
<dbReference type="Gene3D" id="2.70.100.10">
    <property type="entry name" value="Glycoside hydrolase, family 7, domain"/>
    <property type="match status" value="1"/>
</dbReference>
<dbReference type="InterPro" id="IPR037019">
    <property type="entry name" value="Glyco_hydro_7_sf"/>
</dbReference>
<protein>
    <recommendedName>
        <fullName evidence="11">Glucanase</fullName>
        <ecNumber evidence="11">3.2.1.-</ecNumber>
    </recommendedName>
</protein>
<evidence type="ECO:0000256" key="3">
    <source>
        <dbReference type="ARBA" id="ARBA00022729"/>
    </source>
</evidence>
<feature type="signal peptide" evidence="13">
    <location>
        <begin position="1"/>
        <end position="17"/>
    </location>
</feature>
<keyword evidence="16" id="KW-1185">Reference proteome</keyword>
<dbReference type="InterPro" id="IPR035971">
    <property type="entry name" value="CBD_sf"/>
</dbReference>
<dbReference type="CDD" id="cd07999">
    <property type="entry name" value="GH7_CBH_EG"/>
    <property type="match status" value="1"/>
</dbReference>
<dbReference type="PANTHER" id="PTHR33753">
    <property type="entry name" value="1,4-BETA-D-GLUCAN CELLOBIOHYDROLASE B"/>
    <property type="match status" value="1"/>
</dbReference>
<feature type="chain" id="PRO_5005818888" description="Glucanase" evidence="13">
    <location>
        <begin position="18"/>
        <end position="542"/>
    </location>
</feature>
<comment type="caution">
    <text evidence="15">The sequence shown here is derived from an EMBL/GenBank/DDBJ whole genome shotgun (WGS) entry which is preliminary data.</text>
</comment>
<feature type="domain" description="CBM1" evidence="14">
    <location>
        <begin position="506"/>
        <end position="542"/>
    </location>
</feature>
<evidence type="ECO:0000313" key="15">
    <source>
        <dbReference type="EMBL" id="KOS19511.1"/>
    </source>
</evidence>